<proteinExistence type="evidence at transcript level"/>
<comment type="similarity">
    <text evidence="3 14">Belongs to the peptidase M14 family.</text>
</comment>
<protein>
    <submittedName>
        <fullName evidence="16">Carboxypeptidase B-like protein</fullName>
    </submittedName>
</protein>
<comment type="function">
    <text evidence="13">Involved in the digestion of the blood meal.</text>
</comment>
<dbReference type="EMBL" id="EU047544">
    <property type="protein sequence ID" value="ABV44754.1"/>
    <property type="molecule type" value="mRNA"/>
</dbReference>
<dbReference type="PROSITE" id="PS52035">
    <property type="entry name" value="PEPTIDASE_M14"/>
    <property type="match status" value="1"/>
</dbReference>
<dbReference type="GO" id="GO:0008270">
    <property type="term" value="F:zinc ion binding"/>
    <property type="evidence" value="ECO:0007669"/>
    <property type="project" value="InterPro"/>
</dbReference>
<keyword evidence="10" id="KW-0862">Zinc</keyword>
<keyword evidence="4" id="KW-0964">Secreted</keyword>
<dbReference type="PRINTS" id="PR00765">
    <property type="entry name" value="CRBOXYPTASEA"/>
</dbReference>
<evidence type="ECO:0000256" key="9">
    <source>
        <dbReference type="ARBA" id="ARBA00022801"/>
    </source>
</evidence>
<dbReference type="Pfam" id="PF02244">
    <property type="entry name" value="Propep_M14"/>
    <property type="match status" value="1"/>
</dbReference>
<dbReference type="PANTHER" id="PTHR11705">
    <property type="entry name" value="PROTEASE FAMILY M14 CARBOXYPEPTIDASE A,B"/>
    <property type="match status" value="1"/>
</dbReference>
<dbReference type="PROSITE" id="PS00132">
    <property type="entry name" value="CARBOXYPEPT_ZN_1"/>
    <property type="match status" value="1"/>
</dbReference>
<evidence type="ECO:0000256" key="14">
    <source>
        <dbReference type="PROSITE-ProRule" id="PRU01379"/>
    </source>
</evidence>
<dbReference type="Gene3D" id="3.30.70.340">
    <property type="entry name" value="Metallocarboxypeptidase-like"/>
    <property type="match status" value="1"/>
</dbReference>
<dbReference type="InterPro" id="IPR003146">
    <property type="entry name" value="M14A_act_pep"/>
</dbReference>
<dbReference type="SUPFAM" id="SSF53187">
    <property type="entry name" value="Zn-dependent exopeptidases"/>
    <property type="match status" value="1"/>
</dbReference>
<evidence type="ECO:0000256" key="2">
    <source>
        <dbReference type="ARBA" id="ARBA00004613"/>
    </source>
</evidence>
<sequence>MAGEDECLVELFIVMRCTFLFLAALVALTTASQRSYDGYQVMTIKTDDSQKLDMLFQWQEQGIDFWDNLNSIGRPMRVMIPPNLQTDFPAFLRDNEISHELIIPNVEPVLEQERKDQIESRARAMVNRRFAPRATADFSYYWQPSEINAYLRNLATEYPNLVTVEVAGESFEGREILVARISNSNFDGTKPKIFIDAGVHAREWIAPMSALNLIHELVEHSADNADFLACDWIIIPTVNPDGYQYTHDSDRFWRKTRSVNQGSKCRGVDGNRNYGYFWGQGAGISTNPCSDVFLGREPHSEKEIQAVVNEMAKDASGIRLYLSFHSYGDWLLFPWGYDRILHDNHEQLSQVGELVAEAIRTAHGRQYTTGNSAILLYPAAGGSDDYAAGVHNINLSYTVELSGGGLGGFDLPASQIVTVTREIFTGLRAYAQYVATNF</sequence>
<dbReference type="PANTHER" id="PTHR11705:SF140">
    <property type="entry name" value="FI02848P-RELATED"/>
    <property type="match status" value="1"/>
</dbReference>
<keyword evidence="7" id="KW-0479">Metal-binding</keyword>
<accession>A8CAG5</accession>
<dbReference type="VEuPathDB" id="VectorBase:PPAPM1_001562"/>
<comment type="subcellular location">
    <subcellularLocation>
        <location evidence="2">Secreted</location>
    </subcellularLocation>
</comment>
<keyword evidence="5 16" id="KW-0121">Carboxypeptidase</keyword>
<reference evidence="16" key="1">
    <citation type="journal article" date="2007" name="BMC Genomics">
        <title>Exploring the midgut transcriptome of Phlebotomus papatasi: comparative analysis of expression profiles of sugar-fed, blood-fed and Leishmania-major-infected sandflies.</title>
        <authorList>
            <person name="Ramalho-Ortigao M."/>
            <person name="Jochim R.C."/>
            <person name="Anderson J.M."/>
            <person name="Lawyer P.G."/>
            <person name="Pham V.M."/>
            <person name="Kamhawi S."/>
            <person name="Valenzuela J.G."/>
        </authorList>
    </citation>
    <scope>NUCLEOTIDE SEQUENCE</scope>
    <source>
        <tissue evidence="16">Midgut</tissue>
    </source>
</reference>
<evidence type="ECO:0000256" key="4">
    <source>
        <dbReference type="ARBA" id="ARBA00022525"/>
    </source>
</evidence>
<keyword evidence="9" id="KW-0378">Hydrolase</keyword>
<evidence type="ECO:0000256" key="6">
    <source>
        <dbReference type="ARBA" id="ARBA00022670"/>
    </source>
</evidence>
<organism evidence="16">
    <name type="scientific">Phlebotomus papatasi</name>
    <name type="common">Sandfly</name>
    <dbReference type="NCBI Taxonomy" id="29031"/>
    <lineage>
        <taxon>Eukaryota</taxon>
        <taxon>Metazoa</taxon>
        <taxon>Ecdysozoa</taxon>
        <taxon>Arthropoda</taxon>
        <taxon>Hexapoda</taxon>
        <taxon>Insecta</taxon>
        <taxon>Pterygota</taxon>
        <taxon>Neoptera</taxon>
        <taxon>Endopterygota</taxon>
        <taxon>Diptera</taxon>
        <taxon>Nematocera</taxon>
        <taxon>Psychodoidea</taxon>
        <taxon>Psychodidae</taxon>
        <taxon>Phlebotomus</taxon>
        <taxon>Phlebotomus</taxon>
    </lineage>
</organism>
<evidence type="ECO:0000313" key="16">
    <source>
        <dbReference type="EMBL" id="ABV44754.1"/>
    </source>
</evidence>
<evidence type="ECO:0000256" key="5">
    <source>
        <dbReference type="ARBA" id="ARBA00022645"/>
    </source>
</evidence>
<dbReference type="FunFam" id="3.40.630.10:FF:000040">
    <property type="entry name" value="zinc carboxypeptidase"/>
    <property type="match status" value="1"/>
</dbReference>
<dbReference type="InterPro" id="IPR000834">
    <property type="entry name" value="Peptidase_M14"/>
</dbReference>
<reference evidence="16" key="2">
    <citation type="submission" date="2007-07" db="EMBL/GenBank/DDBJ databases">
        <authorList>
            <person name="Jochim R.C."/>
            <person name="Valenzuela J.G."/>
            <person name="Ramalho-Ortigao J.M."/>
            <person name="Kamhawi S."/>
            <person name="Anderson J.M."/>
        </authorList>
    </citation>
    <scope>NUCLEOTIDE SEQUENCE</scope>
    <source>
        <tissue evidence="16">Midgut</tissue>
    </source>
</reference>
<evidence type="ECO:0000256" key="7">
    <source>
        <dbReference type="ARBA" id="ARBA00022723"/>
    </source>
</evidence>
<feature type="domain" description="Peptidase M14" evidence="15">
    <location>
        <begin position="139"/>
        <end position="434"/>
    </location>
</feature>
<dbReference type="GO" id="GO:0005615">
    <property type="term" value="C:extracellular space"/>
    <property type="evidence" value="ECO:0007669"/>
    <property type="project" value="TreeGrafter"/>
</dbReference>
<comment type="cofactor">
    <cofactor evidence="1">
        <name>Zn(2+)</name>
        <dbReference type="ChEBI" id="CHEBI:29105"/>
    </cofactor>
</comment>
<dbReference type="InterPro" id="IPR036990">
    <property type="entry name" value="M14A-like_propep"/>
</dbReference>
<dbReference type="Gene3D" id="3.40.630.10">
    <property type="entry name" value="Zn peptidases"/>
    <property type="match status" value="1"/>
</dbReference>
<evidence type="ECO:0000256" key="1">
    <source>
        <dbReference type="ARBA" id="ARBA00001947"/>
    </source>
</evidence>
<keyword evidence="12" id="KW-1015">Disulfide bond</keyword>
<dbReference type="VEuPathDB" id="VectorBase:PPAI012829"/>
<keyword evidence="11" id="KW-0482">Metalloprotease</keyword>
<feature type="active site" description="Proton donor/acceptor" evidence="14">
    <location>
        <position position="400"/>
    </location>
</feature>
<dbReference type="GO" id="GO:0004181">
    <property type="term" value="F:metallocarboxypeptidase activity"/>
    <property type="evidence" value="ECO:0007669"/>
    <property type="project" value="InterPro"/>
</dbReference>
<name>A8CAG5_PHLPP</name>
<evidence type="ECO:0000256" key="8">
    <source>
        <dbReference type="ARBA" id="ARBA00022729"/>
    </source>
</evidence>
<gene>
    <name evidence="16" type="primary">CpepB</name>
</gene>
<dbReference type="SUPFAM" id="SSF54897">
    <property type="entry name" value="Protease propeptides/inhibitors"/>
    <property type="match status" value="1"/>
</dbReference>
<dbReference type="AlphaFoldDB" id="A8CAG5"/>
<evidence type="ECO:0000259" key="15">
    <source>
        <dbReference type="PROSITE" id="PS52035"/>
    </source>
</evidence>
<keyword evidence="8" id="KW-0732">Signal</keyword>
<evidence type="ECO:0000256" key="12">
    <source>
        <dbReference type="ARBA" id="ARBA00023157"/>
    </source>
</evidence>
<dbReference type="Pfam" id="PF00246">
    <property type="entry name" value="Peptidase_M14"/>
    <property type="match status" value="1"/>
</dbReference>
<dbReference type="CDD" id="cd03860">
    <property type="entry name" value="M14_CP_A-B_like"/>
    <property type="match status" value="1"/>
</dbReference>
<keyword evidence="6" id="KW-0645">Protease</keyword>
<dbReference type="InterPro" id="IPR057246">
    <property type="entry name" value="CARBOXYPEPT_ZN_1"/>
</dbReference>
<dbReference type="SMART" id="SM00631">
    <property type="entry name" value="Zn_pept"/>
    <property type="match status" value="1"/>
</dbReference>
<evidence type="ECO:0000256" key="11">
    <source>
        <dbReference type="ARBA" id="ARBA00023049"/>
    </source>
</evidence>
<evidence type="ECO:0000256" key="3">
    <source>
        <dbReference type="ARBA" id="ARBA00005988"/>
    </source>
</evidence>
<evidence type="ECO:0000256" key="10">
    <source>
        <dbReference type="ARBA" id="ARBA00022833"/>
    </source>
</evidence>
<evidence type="ECO:0000256" key="13">
    <source>
        <dbReference type="ARBA" id="ARBA00057299"/>
    </source>
</evidence>
<dbReference type="GO" id="GO:0006508">
    <property type="term" value="P:proteolysis"/>
    <property type="evidence" value="ECO:0007669"/>
    <property type="project" value="UniProtKB-KW"/>
</dbReference>